<dbReference type="PANTHER" id="PTHR31354">
    <property type="entry name" value="OS01G0793500 PROTEIN"/>
    <property type="match status" value="1"/>
</dbReference>
<dbReference type="SUPFAM" id="SSF54001">
    <property type="entry name" value="Cysteine proteinases"/>
    <property type="match status" value="1"/>
</dbReference>
<keyword evidence="2" id="KW-1185">Reference proteome</keyword>
<comment type="caution">
    <text evidence="1">The sequence shown here is derived from an EMBL/GenBank/DDBJ whole genome shotgun (WGS) entry which is preliminary data.</text>
</comment>
<dbReference type="EMBL" id="JAPMOS010000044">
    <property type="protein sequence ID" value="KAJ4457546.1"/>
    <property type="molecule type" value="Genomic_DNA"/>
</dbReference>
<reference evidence="1" key="1">
    <citation type="journal article" date="2022" name="bioRxiv">
        <title>Genomics of Preaxostyla Flagellates Illuminates Evolutionary Transitions and the Path Towards Mitochondrial Loss.</title>
        <authorList>
            <person name="Novak L.V.F."/>
            <person name="Treitli S.C."/>
            <person name="Pyrih J."/>
            <person name="Halakuc P."/>
            <person name="Pipaliya S.V."/>
            <person name="Vacek V."/>
            <person name="Brzon O."/>
            <person name="Soukal P."/>
            <person name="Eme L."/>
            <person name="Dacks J.B."/>
            <person name="Karnkowska A."/>
            <person name="Elias M."/>
            <person name="Hampl V."/>
        </authorList>
    </citation>
    <scope>NUCLEOTIDE SEQUENCE</scope>
    <source>
        <strain evidence="1">RCP-MX</strain>
    </source>
</reference>
<proteinExistence type="predicted"/>
<organism evidence="1 2">
    <name type="scientific">Paratrimastix pyriformis</name>
    <dbReference type="NCBI Taxonomy" id="342808"/>
    <lineage>
        <taxon>Eukaryota</taxon>
        <taxon>Metamonada</taxon>
        <taxon>Preaxostyla</taxon>
        <taxon>Paratrimastigidae</taxon>
        <taxon>Paratrimastix</taxon>
    </lineage>
</organism>
<dbReference type="Gene3D" id="3.90.1720.10">
    <property type="entry name" value="endopeptidase domain like (from Nostoc punctiforme)"/>
    <property type="match status" value="1"/>
</dbReference>
<dbReference type="PANTHER" id="PTHR31354:SF2">
    <property type="entry name" value="OS01G0793500 PROTEIN"/>
    <property type="match status" value="1"/>
</dbReference>
<evidence type="ECO:0000313" key="1">
    <source>
        <dbReference type="EMBL" id="KAJ4457546.1"/>
    </source>
</evidence>
<name>A0ABQ8UI15_9EUKA</name>
<sequence>MPKERPKIPSEVFQHFIIIHVASLVPSTYIPPPFVGEAVNLVLGEFSWRIRFGDVRTMNSHDFHIGEIGTIFLGCRDGAALYTTISRNFLLFALFVATNSLQLTPENRAHFLRHYETVVEDGSRTTISVNEPSPEMLVVSSLTDTSCRVHVQLDSPLSRTCGEYLVLMDAYEVFFEPYWVHGSHDLTLKFQGEKAAKVYEDLQSNGLRVFSVATGALSFVEDLAEAYELFFHPTNGTVTLELFQQYMNVTWTTRPDPTPIFLDESLIHSGDVLIMTDLEGTSFFIHFVTGSHASHGALFLWFEDGLYVVESTMPVITRTPYRTWLASHFHDGYDVVFLPLREEYRRRFDEAKAREYFRSMEGLPYGYHNFLFAHVDRDDETDFPPPLSSETLIAYATIGDRVSHKWVATAILEGMSQRLKYYYGGLGPVGSMAELWDVCNRANITIRQLWSLPERDSWVYSDGPSRVCSVFAVDMLRAAGAIDGAIDIQATEFTPRLTTACISRRSDLYMLDIYDVRPEALPAVCAKRDPSLRWCHLCGHYQVDPPGVSSVPLYPRMNERCGALPLGYERLPEGC</sequence>
<protein>
    <submittedName>
        <fullName evidence="1">Tryptophan synthase alpha chain</fullName>
    </submittedName>
</protein>
<evidence type="ECO:0000313" key="2">
    <source>
        <dbReference type="Proteomes" id="UP001141327"/>
    </source>
</evidence>
<gene>
    <name evidence="1" type="ORF">PAPYR_6901</name>
</gene>
<dbReference type="InterPro" id="IPR038765">
    <property type="entry name" value="Papain-like_cys_pep_sf"/>
</dbReference>
<dbReference type="Proteomes" id="UP001141327">
    <property type="component" value="Unassembled WGS sequence"/>
</dbReference>
<accession>A0ABQ8UI15</accession>